<evidence type="ECO:0000313" key="2">
    <source>
        <dbReference type="EMBL" id="KIY63204.1"/>
    </source>
</evidence>
<feature type="compositionally biased region" description="Polar residues" evidence="1">
    <location>
        <begin position="56"/>
        <end position="67"/>
    </location>
</feature>
<feature type="compositionally biased region" description="Polar residues" evidence="1">
    <location>
        <begin position="27"/>
        <end position="44"/>
    </location>
</feature>
<dbReference type="AlphaFoldDB" id="A0A0D7AZ92"/>
<gene>
    <name evidence="2" type="ORF">CYLTODRAFT_426300</name>
</gene>
<feature type="compositionally biased region" description="Low complexity" evidence="1">
    <location>
        <begin position="72"/>
        <end position="84"/>
    </location>
</feature>
<protein>
    <submittedName>
        <fullName evidence="2">Uncharacterized protein</fullName>
    </submittedName>
</protein>
<proteinExistence type="predicted"/>
<evidence type="ECO:0000313" key="3">
    <source>
        <dbReference type="Proteomes" id="UP000054007"/>
    </source>
</evidence>
<name>A0A0D7AZ92_9AGAR</name>
<keyword evidence="3" id="KW-1185">Reference proteome</keyword>
<reference evidence="2 3" key="1">
    <citation type="journal article" date="2015" name="Fungal Genet. Biol.">
        <title>Evolution of novel wood decay mechanisms in Agaricales revealed by the genome sequences of Fistulina hepatica and Cylindrobasidium torrendii.</title>
        <authorList>
            <person name="Floudas D."/>
            <person name="Held B.W."/>
            <person name="Riley R."/>
            <person name="Nagy L.G."/>
            <person name="Koehler G."/>
            <person name="Ransdell A.S."/>
            <person name="Younus H."/>
            <person name="Chow J."/>
            <person name="Chiniquy J."/>
            <person name="Lipzen A."/>
            <person name="Tritt A."/>
            <person name="Sun H."/>
            <person name="Haridas S."/>
            <person name="LaButti K."/>
            <person name="Ohm R.A."/>
            <person name="Kues U."/>
            <person name="Blanchette R.A."/>
            <person name="Grigoriev I.V."/>
            <person name="Minto R.E."/>
            <person name="Hibbett D.S."/>
        </authorList>
    </citation>
    <scope>NUCLEOTIDE SEQUENCE [LARGE SCALE GENOMIC DNA]</scope>
    <source>
        <strain evidence="2 3">FP15055 ss-10</strain>
    </source>
</reference>
<feature type="region of interest" description="Disordered" evidence="1">
    <location>
        <begin position="1"/>
        <end position="97"/>
    </location>
</feature>
<dbReference type="OrthoDB" id="2900396at2759"/>
<accession>A0A0D7AZ92</accession>
<evidence type="ECO:0000256" key="1">
    <source>
        <dbReference type="SAM" id="MobiDB-lite"/>
    </source>
</evidence>
<sequence length="97" mass="9907">MPHKFDNSAASDKAIKKEVQARGLGVPQSTGQSHGHQIFQNTNAAHDAPDGPATPTFETKNPGSAGTDSKVGAAGATGSIGITSDSFTSNVPPEYKN</sequence>
<dbReference type="EMBL" id="KN880713">
    <property type="protein sequence ID" value="KIY63204.1"/>
    <property type="molecule type" value="Genomic_DNA"/>
</dbReference>
<organism evidence="2 3">
    <name type="scientific">Cylindrobasidium torrendii FP15055 ss-10</name>
    <dbReference type="NCBI Taxonomy" id="1314674"/>
    <lineage>
        <taxon>Eukaryota</taxon>
        <taxon>Fungi</taxon>
        <taxon>Dikarya</taxon>
        <taxon>Basidiomycota</taxon>
        <taxon>Agaricomycotina</taxon>
        <taxon>Agaricomycetes</taxon>
        <taxon>Agaricomycetidae</taxon>
        <taxon>Agaricales</taxon>
        <taxon>Marasmiineae</taxon>
        <taxon>Physalacriaceae</taxon>
        <taxon>Cylindrobasidium</taxon>
    </lineage>
</organism>
<dbReference type="Proteomes" id="UP000054007">
    <property type="component" value="Unassembled WGS sequence"/>
</dbReference>